<gene>
    <name evidence="3" type="ORF">HCJ92_20575</name>
</gene>
<dbReference type="EMBL" id="JAAVJB010000244">
    <property type="protein sequence ID" value="NJP68624.1"/>
    <property type="molecule type" value="Genomic_DNA"/>
</dbReference>
<proteinExistence type="predicted"/>
<sequence length="219" mass="22299">MARGSSETHASPGAFVSVLTVVALVVVGFFAYQASAADGDAPSASPPVSEQSPDGEDGEHSPGEEPTGDAPEGADDEPEGNGEAGGEEHPLPAESGDGKRVVYGLADQRVWLVDPADDGLGDEITATYPVHRSSVDPDPGSYLVSARTERITGSDGVPIENVIGFDAPGAVVFGFSTATDGSTPDPDSTTPTGGIRQFATDGEAMWEFTEVGTPVVVVP</sequence>
<comment type="caution">
    <text evidence="3">The sequence shown here is derived from an EMBL/GenBank/DDBJ whole genome shotgun (WGS) entry which is preliminary data.</text>
</comment>
<feature type="transmembrane region" description="Helical" evidence="2">
    <location>
        <begin position="12"/>
        <end position="32"/>
    </location>
</feature>
<accession>A0ABX1ANF5</accession>
<organism evidence="3 4">
    <name type="scientific">Streptomyces spiramenti</name>
    <dbReference type="NCBI Taxonomy" id="2720606"/>
    <lineage>
        <taxon>Bacteria</taxon>
        <taxon>Bacillati</taxon>
        <taxon>Actinomycetota</taxon>
        <taxon>Actinomycetes</taxon>
        <taxon>Kitasatosporales</taxon>
        <taxon>Streptomycetaceae</taxon>
        <taxon>Streptomyces</taxon>
    </lineage>
</organism>
<keyword evidence="2" id="KW-0472">Membrane</keyword>
<keyword evidence="2" id="KW-0812">Transmembrane</keyword>
<feature type="compositionally biased region" description="Basic and acidic residues" evidence="1">
    <location>
        <begin position="86"/>
        <end position="98"/>
    </location>
</feature>
<evidence type="ECO:0000256" key="1">
    <source>
        <dbReference type="SAM" id="MobiDB-lite"/>
    </source>
</evidence>
<evidence type="ECO:0000313" key="3">
    <source>
        <dbReference type="EMBL" id="NJP68624.1"/>
    </source>
</evidence>
<keyword evidence="4" id="KW-1185">Reference proteome</keyword>
<protein>
    <submittedName>
        <fullName evidence="3">L,D-transpeptidase</fullName>
    </submittedName>
</protein>
<dbReference type="InterPro" id="IPR005490">
    <property type="entry name" value="LD_TPept_cat_dom"/>
</dbReference>
<feature type="compositionally biased region" description="Low complexity" evidence="1">
    <location>
        <begin position="36"/>
        <end position="47"/>
    </location>
</feature>
<dbReference type="CDD" id="cd16913">
    <property type="entry name" value="YkuD_like"/>
    <property type="match status" value="1"/>
</dbReference>
<reference evidence="3 4" key="1">
    <citation type="submission" date="2020-03" db="EMBL/GenBank/DDBJ databases">
        <title>Draft genome of Streptomyces sp. ventii, isolated from the Axial Seamount in the Pacific Ocean, and resequencing of the two type strains Streptomyces lonarensis strain NCL 716 and Streptomyces bohaiensis strain 11A07.</title>
        <authorList>
            <person name="Loughran R.M."/>
            <person name="Pfannmuller K.M."/>
            <person name="Wasson B.J."/>
            <person name="Deadmond M.C."/>
            <person name="Paddock B.E."/>
            <person name="Koyack M.J."/>
            <person name="Gallegos D.A."/>
            <person name="Mitchell E.A."/>
            <person name="Ushijima B."/>
            <person name="Saw J.H."/>
            <person name="Mcphail K.L."/>
            <person name="Videau P."/>
        </authorList>
    </citation>
    <scope>NUCLEOTIDE SEQUENCE [LARGE SCALE GENOMIC DNA]</scope>
    <source>
        <strain evidence="4">5675061</strain>
    </source>
</reference>
<dbReference type="Proteomes" id="UP000746503">
    <property type="component" value="Unassembled WGS sequence"/>
</dbReference>
<name>A0ABX1ANF5_9ACTN</name>
<feature type="region of interest" description="Disordered" evidence="1">
    <location>
        <begin position="36"/>
        <end position="98"/>
    </location>
</feature>
<keyword evidence="2" id="KW-1133">Transmembrane helix</keyword>
<dbReference type="RefSeq" id="WP_167935112.1">
    <property type="nucleotide sequence ID" value="NZ_JAAVJB010000244.1"/>
</dbReference>
<evidence type="ECO:0000256" key="2">
    <source>
        <dbReference type="SAM" id="Phobius"/>
    </source>
</evidence>
<evidence type="ECO:0000313" key="4">
    <source>
        <dbReference type="Proteomes" id="UP000746503"/>
    </source>
</evidence>